<sequence length="116" mass="12541">MAKSPVTEIFSTLKTYAQKLSDGERTPAEIASALNDWAHESADSVRAKIHEEVEAAVLKMGFVKREEFDALAKQVAALKKNPAKKAAKKAPTKKAPTKKAPTKKIAKKAPTKKAGK</sequence>
<dbReference type="EMBL" id="CP016770">
    <property type="protein sequence ID" value="ASY11985.1"/>
    <property type="molecule type" value="Genomic_DNA"/>
</dbReference>
<evidence type="ECO:0000313" key="2">
    <source>
        <dbReference type="EMBL" id="ASY11985.1"/>
    </source>
</evidence>
<keyword evidence="3" id="KW-1185">Reference proteome</keyword>
<dbReference type="KEGG" id="plak:A1s21155_03250"/>
<dbReference type="GeneID" id="300657168"/>
<evidence type="ECO:0000256" key="1">
    <source>
        <dbReference type="SAM" id="MobiDB-lite"/>
    </source>
</evidence>
<dbReference type="AlphaFoldDB" id="A0AAC9YTK6"/>
<reference evidence="2 3" key="1">
    <citation type="submission" date="2016-07" db="EMBL/GenBank/DDBJ databases">
        <title>High microdiversification within the ubiquitous acI lineage of Actinobacteria.</title>
        <authorList>
            <person name="Neuenschwander S.M."/>
            <person name="Salcher M."/>
            <person name="Ghai R."/>
            <person name="Pernthaler J."/>
        </authorList>
    </citation>
    <scope>NUCLEOTIDE SEQUENCE [LARGE SCALE GENOMIC DNA]</scope>
    <source>
        <strain evidence="2">MMS-21-155</strain>
    </source>
</reference>
<keyword evidence="2" id="KW-0560">Oxidoreductase</keyword>
<gene>
    <name evidence="2" type="ORF">A1s21155_03250</name>
</gene>
<organism evidence="2 3">
    <name type="scientific">Candidatus Planktophila dulcis</name>
    <dbReference type="NCBI Taxonomy" id="1884914"/>
    <lineage>
        <taxon>Bacteria</taxon>
        <taxon>Bacillati</taxon>
        <taxon>Actinomycetota</taxon>
        <taxon>Actinomycetes</taxon>
        <taxon>Candidatus Nanopelagicales</taxon>
        <taxon>Candidatus Nanopelagicaceae</taxon>
        <taxon>Candidatus Planktophila</taxon>
    </lineage>
</organism>
<dbReference type="Proteomes" id="UP000217216">
    <property type="component" value="Chromosome"/>
</dbReference>
<dbReference type="RefSeq" id="WP_095696189.1">
    <property type="nucleotide sequence ID" value="NZ_CP016770.1"/>
</dbReference>
<accession>A0AAC9YTK6</accession>
<dbReference type="GO" id="GO:0004497">
    <property type="term" value="F:monooxygenase activity"/>
    <property type="evidence" value="ECO:0007669"/>
    <property type="project" value="UniProtKB-KW"/>
</dbReference>
<proteinExistence type="predicted"/>
<evidence type="ECO:0000313" key="3">
    <source>
        <dbReference type="Proteomes" id="UP000217216"/>
    </source>
</evidence>
<name>A0AAC9YTK6_9ACTN</name>
<feature type="region of interest" description="Disordered" evidence="1">
    <location>
        <begin position="79"/>
        <end position="116"/>
    </location>
</feature>
<feature type="compositionally biased region" description="Basic residues" evidence="1">
    <location>
        <begin position="81"/>
        <end position="116"/>
    </location>
</feature>
<protein>
    <submittedName>
        <fullName evidence="2">Monooxygenase</fullName>
    </submittedName>
</protein>
<keyword evidence="2" id="KW-0503">Monooxygenase</keyword>